<reference evidence="16 17" key="1">
    <citation type="submission" date="2013-03" db="EMBL/GenBank/DDBJ databases">
        <title>The Genome Sequence of Capronia epimyces CBS 606.96.</title>
        <authorList>
            <consortium name="The Broad Institute Genomics Platform"/>
            <person name="Cuomo C."/>
            <person name="de Hoog S."/>
            <person name="Gorbushina A."/>
            <person name="Walker B."/>
            <person name="Young S.K."/>
            <person name="Zeng Q."/>
            <person name="Gargeya S."/>
            <person name="Fitzgerald M."/>
            <person name="Haas B."/>
            <person name="Abouelleil A."/>
            <person name="Allen A.W."/>
            <person name="Alvarado L."/>
            <person name="Arachchi H.M."/>
            <person name="Berlin A.M."/>
            <person name="Chapman S.B."/>
            <person name="Gainer-Dewar J."/>
            <person name="Goldberg J."/>
            <person name="Griggs A."/>
            <person name="Gujja S."/>
            <person name="Hansen M."/>
            <person name="Howarth C."/>
            <person name="Imamovic A."/>
            <person name="Ireland A."/>
            <person name="Larimer J."/>
            <person name="McCowan C."/>
            <person name="Murphy C."/>
            <person name="Pearson M."/>
            <person name="Poon T.W."/>
            <person name="Priest M."/>
            <person name="Roberts A."/>
            <person name="Saif S."/>
            <person name="Shea T."/>
            <person name="Sisk P."/>
            <person name="Sykes S."/>
            <person name="Wortman J."/>
            <person name="Nusbaum C."/>
            <person name="Birren B."/>
        </authorList>
    </citation>
    <scope>NUCLEOTIDE SEQUENCE [LARGE SCALE GENOMIC DNA]</scope>
    <source>
        <strain evidence="16 17">CBS 606.96</strain>
    </source>
</reference>
<evidence type="ECO:0000256" key="11">
    <source>
        <dbReference type="ARBA" id="ARBA00023204"/>
    </source>
</evidence>
<name>W9XXC9_9EURO</name>
<dbReference type="InterPro" id="IPR006166">
    <property type="entry name" value="ERCC4_domain"/>
</dbReference>
<keyword evidence="7" id="KW-0227">DNA damage</keyword>
<dbReference type="GO" id="GO:0008821">
    <property type="term" value="F:crossover junction DNA endonuclease activity"/>
    <property type="evidence" value="ECO:0007669"/>
    <property type="project" value="TreeGrafter"/>
</dbReference>
<evidence type="ECO:0000256" key="6">
    <source>
        <dbReference type="ARBA" id="ARBA00022759"/>
    </source>
</evidence>
<dbReference type="eggNOG" id="ENOG502R8ER">
    <property type="taxonomic scope" value="Eukaryota"/>
</dbReference>
<keyword evidence="10" id="KW-0233">DNA recombination</keyword>
<dbReference type="GO" id="GO:0031297">
    <property type="term" value="P:replication fork processing"/>
    <property type="evidence" value="ECO:0007669"/>
    <property type="project" value="TreeGrafter"/>
</dbReference>
<comment type="cofactor">
    <cofactor evidence="1">
        <name>Mg(2+)</name>
        <dbReference type="ChEBI" id="CHEBI:18420"/>
    </cofactor>
</comment>
<comment type="similarity">
    <text evidence="3">Belongs to the EME1/MMS4 family.</text>
</comment>
<comment type="caution">
    <text evidence="16">The sequence shown here is derived from an EMBL/GenBank/DDBJ whole genome shotgun (WGS) entry which is preliminary data.</text>
</comment>
<dbReference type="AlphaFoldDB" id="W9XXC9"/>
<dbReference type="InterPro" id="IPR033310">
    <property type="entry name" value="Mms4/EME1/EME2"/>
</dbReference>
<feature type="region of interest" description="Disordered" evidence="14">
    <location>
        <begin position="471"/>
        <end position="495"/>
    </location>
</feature>
<evidence type="ECO:0000259" key="15">
    <source>
        <dbReference type="SMART" id="SM00891"/>
    </source>
</evidence>
<dbReference type="GO" id="GO:0048476">
    <property type="term" value="C:Holliday junction resolvase complex"/>
    <property type="evidence" value="ECO:0007669"/>
    <property type="project" value="InterPro"/>
</dbReference>
<evidence type="ECO:0000256" key="8">
    <source>
        <dbReference type="ARBA" id="ARBA00022801"/>
    </source>
</evidence>
<dbReference type="Proteomes" id="UP000019478">
    <property type="component" value="Unassembled WGS sequence"/>
</dbReference>
<keyword evidence="17" id="KW-1185">Reference proteome</keyword>
<organism evidence="16 17">
    <name type="scientific">Capronia epimyces CBS 606.96</name>
    <dbReference type="NCBI Taxonomy" id="1182542"/>
    <lineage>
        <taxon>Eukaryota</taxon>
        <taxon>Fungi</taxon>
        <taxon>Dikarya</taxon>
        <taxon>Ascomycota</taxon>
        <taxon>Pezizomycotina</taxon>
        <taxon>Eurotiomycetes</taxon>
        <taxon>Chaetothyriomycetidae</taxon>
        <taxon>Chaetothyriales</taxon>
        <taxon>Herpotrichiellaceae</taxon>
        <taxon>Capronia</taxon>
    </lineage>
</organism>
<dbReference type="PANTHER" id="PTHR21077:SF5">
    <property type="entry name" value="CROSSOVER JUNCTION ENDONUCLEASE MMS4"/>
    <property type="match status" value="1"/>
</dbReference>
<keyword evidence="6" id="KW-0255">Endonuclease</keyword>
<dbReference type="OrthoDB" id="343092at2759"/>
<keyword evidence="12" id="KW-0539">Nucleus</keyword>
<evidence type="ECO:0000313" key="17">
    <source>
        <dbReference type="Proteomes" id="UP000019478"/>
    </source>
</evidence>
<sequence length="662" mass="73437">MPEVIELLSSSSPLRTPPILRQATKLPASISALPETFGFLSDDFDETVSIDLRVDRPSKRQRLSPEPSSHVPGKDSCRVLTLDISSDDNSWLDPEVDDADQVSKGSEAPKTKSNVYDEITFSSSAPELRHTESWKSATSLRLPLDDSDEDLLEDVLLSLSQPANKALDADDHGDLYSHRTANLLANLTQGSATEKKARSRPPKPKVLEHASKRPSVSNIPDQIEFSSSPVNVRSSRSSKLSDDQKASKAAERAAARADKEAAKQAEKDRKRLDRERRAQEKQRAADLAEANKSKTSKKDATPEMILDMSSFLKGTSVGTQVETYMENVRVEVNYIDEEVNLTDTAADQDFYGNVITWRRKVTSSYNNEEGQWEPASQSRVVKEKHVLIYLPAVEFAAIIGGPTPTTPAARPPTETEMKSQLDAHVASIRHRFQDSIPIYLIEGLYGWIKKNANAKNRTYTAAVRAQLVDSDTGSSSGVQASSAQPKSRKRKKPSTDRLDLSFITSDVAEDLLLYLQLAHQPILIHHTVSPGTTASQISALTQHLSTRPYRLAQLDYNLKSASFCMDTGQVRTGDDAKDTFVKMLQEVQRVTPSMAYGILDQWPSVRKLVKGFERHGNLMLEDVRKSVNKDGAWSDRKLGPMISRRLFKVFMGRDPSATDGMS</sequence>
<feature type="region of interest" description="Disordered" evidence="14">
    <location>
        <begin position="186"/>
        <end position="302"/>
    </location>
</feature>
<feature type="region of interest" description="Disordered" evidence="14">
    <location>
        <begin position="89"/>
        <end position="111"/>
    </location>
</feature>
<gene>
    <name evidence="16" type="ORF">A1O3_05543</name>
</gene>
<keyword evidence="9" id="KW-0460">Magnesium</keyword>
<dbReference type="RefSeq" id="XP_007733853.1">
    <property type="nucleotide sequence ID" value="XM_007735663.1"/>
</dbReference>
<dbReference type="GO" id="GO:0031573">
    <property type="term" value="P:mitotic intra-S DNA damage checkpoint signaling"/>
    <property type="evidence" value="ECO:0007669"/>
    <property type="project" value="TreeGrafter"/>
</dbReference>
<keyword evidence="8" id="KW-0378">Hydrolase</keyword>
<evidence type="ECO:0000256" key="14">
    <source>
        <dbReference type="SAM" id="MobiDB-lite"/>
    </source>
</evidence>
<dbReference type="GO" id="GO:0003677">
    <property type="term" value="F:DNA binding"/>
    <property type="evidence" value="ECO:0007669"/>
    <property type="project" value="InterPro"/>
</dbReference>
<dbReference type="Pfam" id="PF21292">
    <property type="entry name" value="EME1-MUS81_C"/>
    <property type="match status" value="1"/>
</dbReference>
<evidence type="ECO:0000256" key="7">
    <source>
        <dbReference type="ARBA" id="ARBA00022763"/>
    </source>
</evidence>
<evidence type="ECO:0000313" key="16">
    <source>
        <dbReference type="EMBL" id="EXJ84868.1"/>
    </source>
</evidence>
<dbReference type="FunFam" id="1.10.150.670:FF:000004">
    <property type="entry name" value="Crossover junction endonuclease EME1"/>
    <property type="match status" value="1"/>
</dbReference>
<dbReference type="GeneID" id="19169653"/>
<dbReference type="GO" id="GO:0006302">
    <property type="term" value="P:double-strand break repair"/>
    <property type="evidence" value="ECO:0007669"/>
    <property type="project" value="TreeGrafter"/>
</dbReference>
<evidence type="ECO:0000256" key="10">
    <source>
        <dbReference type="ARBA" id="ARBA00023172"/>
    </source>
</evidence>
<dbReference type="SMART" id="SM00891">
    <property type="entry name" value="ERCC4"/>
    <property type="match status" value="1"/>
</dbReference>
<keyword evidence="5" id="KW-0479">Metal-binding</keyword>
<dbReference type="Gene3D" id="1.10.150.670">
    <property type="entry name" value="Crossover junction endonuclease EME1, DNA-binding domain"/>
    <property type="match status" value="1"/>
</dbReference>
<feature type="compositionally biased region" description="Low complexity" evidence="14">
    <location>
        <begin position="473"/>
        <end position="484"/>
    </location>
</feature>
<dbReference type="CDD" id="cd20085">
    <property type="entry name" value="XPF_nuclease_Mms4"/>
    <property type="match status" value="1"/>
</dbReference>
<accession>W9XXC9</accession>
<dbReference type="STRING" id="1182542.W9XXC9"/>
<keyword evidence="11" id="KW-0234">DNA repair</keyword>
<dbReference type="HOGENOM" id="CLU_013160_1_0_1"/>
<feature type="compositionally biased region" description="Basic and acidic residues" evidence="14">
    <location>
        <begin position="239"/>
        <end position="301"/>
    </location>
</feature>
<evidence type="ECO:0000256" key="9">
    <source>
        <dbReference type="ARBA" id="ARBA00022842"/>
    </source>
</evidence>
<dbReference type="GO" id="GO:0046872">
    <property type="term" value="F:metal ion binding"/>
    <property type="evidence" value="ECO:0007669"/>
    <property type="project" value="UniProtKB-KW"/>
</dbReference>
<dbReference type="PANTHER" id="PTHR21077">
    <property type="entry name" value="EME1 PROTEIN"/>
    <property type="match status" value="1"/>
</dbReference>
<evidence type="ECO:0000256" key="12">
    <source>
        <dbReference type="ARBA" id="ARBA00023242"/>
    </source>
</evidence>
<dbReference type="InterPro" id="IPR047521">
    <property type="entry name" value="XPF_nuclease_EME1_ascomycetes"/>
</dbReference>
<dbReference type="GO" id="GO:0000712">
    <property type="term" value="P:resolution of meiotic recombination intermediates"/>
    <property type="evidence" value="ECO:0007669"/>
    <property type="project" value="TreeGrafter"/>
</dbReference>
<dbReference type="InterPro" id="IPR042530">
    <property type="entry name" value="EME1/EME2_C"/>
</dbReference>
<evidence type="ECO:0000256" key="2">
    <source>
        <dbReference type="ARBA" id="ARBA00004123"/>
    </source>
</evidence>
<dbReference type="EMBL" id="AMGY01000004">
    <property type="protein sequence ID" value="EXJ84868.1"/>
    <property type="molecule type" value="Genomic_DNA"/>
</dbReference>
<feature type="domain" description="ERCC4" evidence="15">
    <location>
        <begin position="303"/>
        <end position="613"/>
    </location>
</feature>
<evidence type="ECO:0000256" key="5">
    <source>
        <dbReference type="ARBA" id="ARBA00022723"/>
    </source>
</evidence>
<evidence type="ECO:0000256" key="3">
    <source>
        <dbReference type="ARBA" id="ARBA00005313"/>
    </source>
</evidence>
<evidence type="ECO:0000256" key="13">
    <source>
        <dbReference type="ARBA" id="ARBA00023254"/>
    </source>
</evidence>
<comment type="subcellular location">
    <subcellularLocation>
        <location evidence="2">Nucleus</location>
    </subcellularLocation>
</comment>
<keyword evidence="4" id="KW-0540">Nuclease</keyword>
<feature type="compositionally biased region" description="Low complexity" evidence="14">
    <location>
        <begin position="226"/>
        <end position="238"/>
    </location>
</feature>
<dbReference type="Gene3D" id="3.40.50.10130">
    <property type="match status" value="1"/>
</dbReference>
<protein>
    <recommendedName>
        <fullName evidence="15">ERCC4 domain-containing protein</fullName>
    </recommendedName>
</protein>
<keyword evidence="13" id="KW-0469">Meiosis</keyword>
<proteinExistence type="inferred from homology"/>
<evidence type="ECO:0000256" key="1">
    <source>
        <dbReference type="ARBA" id="ARBA00001946"/>
    </source>
</evidence>
<evidence type="ECO:0000256" key="4">
    <source>
        <dbReference type="ARBA" id="ARBA00022722"/>
    </source>
</evidence>
<dbReference type="GO" id="GO:0005634">
    <property type="term" value="C:nucleus"/>
    <property type="evidence" value="ECO:0007669"/>
    <property type="project" value="UniProtKB-SubCell"/>
</dbReference>